<evidence type="ECO:0000259" key="14">
    <source>
        <dbReference type="SMART" id="SM00941"/>
    </source>
</evidence>
<dbReference type="HAMAP" id="MF_00703">
    <property type="entry name" value="Thymid_phosp_2"/>
    <property type="match status" value="1"/>
</dbReference>
<dbReference type="RefSeq" id="WP_189052544.1">
    <property type="nucleotide sequence ID" value="NZ_BMJQ01000036.1"/>
</dbReference>
<dbReference type="SUPFAM" id="SSF52540">
    <property type="entry name" value="P-loop containing nucleoside triphosphate hydrolases"/>
    <property type="match status" value="1"/>
</dbReference>
<comment type="catalytic activity">
    <reaction evidence="1 12">
        <text>alpha-D-ribose 1,5-bisphosphate + ATP = 5-phospho-alpha-D-ribose 1-diphosphate + ADP</text>
        <dbReference type="Rhea" id="RHEA:20109"/>
        <dbReference type="ChEBI" id="CHEBI:30616"/>
        <dbReference type="ChEBI" id="CHEBI:58017"/>
        <dbReference type="ChEBI" id="CHEBI:68688"/>
        <dbReference type="ChEBI" id="CHEBI:456216"/>
        <dbReference type="EC" id="2.7.4.23"/>
    </reaction>
</comment>
<evidence type="ECO:0000313" key="16">
    <source>
        <dbReference type="Proteomes" id="UP000646365"/>
    </source>
</evidence>
<dbReference type="SUPFAM" id="SSF52418">
    <property type="entry name" value="Nucleoside phosphorylase/phosphoribosyltransferase catalytic domain"/>
    <property type="match status" value="1"/>
</dbReference>
<evidence type="ECO:0000256" key="12">
    <source>
        <dbReference type="HAMAP-Rule" id="MF_00836"/>
    </source>
</evidence>
<keyword evidence="7 11" id="KW-0808">Transferase</keyword>
<evidence type="ECO:0000256" key="3">
    <source>
        <dbReference type="ARBA" id="ARBA00005069"/>
    </source>
</evidence>
<dbReference type="InterPro" id="IPR027417">
    <property type="entry name" value="P-loop_NTPase"/>
</dbReference>
<dbReference type="GO" id="GO:0033863">
    <property type="term" value="F:ribose 1,5-bisphosphate phosphokinase activity"/>
    <property type="evidence" value="ECO:0007669"/>
    <property type="project" value="UniProtKB-UniRule"/>
</dbReference>
<dbReference type="GO" id="GO:0019634">
    <property type="term" value="P:organic phosphonate metabolic process"/>
    <property type="evidence" value="ECO:0007669"/>
    <property type="project" value="UniProtKB-UniRule"/>
</dbReference>
<evidence type="ECO:0000256" key="2">
    <source>
        <dbReference type="ARBA" id="ARBA00002554"/>
    </source>
</evidence>
<protein>
    <recommendedName>
        <fullName evidence="11 12">Multifunctional fusion protein</fullName>
    </recommendedName>
    <domain>
        <recommendedName>
            <fullName evidence="11">Putative thymidine phosphorylase</fullName>
            <ecNumber evidence="11">2.4.2.4</ecNumber>
        </recommendedName>
        <alternativeName>
            <fullName evidence="11">TdRPase</fullName>
        </alternativeName>
    </domain>
    <domain>
        <recommendedName>
            <fullName evidence="12">Ribose 1,5-bisphosphate phosphokinase PhnN</fullName>
            <ecNumber evidence="12">2.7.4.23</ecNumber>
        </recommendedName>
        <alternativeName>
            <fullName evidence="12">Ribose 1,5-bisphosphokinase</fullName>
        </alternativeName>
    </domain>
</protein>
<dbReference type="UniPathway" id="UPA00087">
    <property type="reaction ID" value="UER00175"/>
</dbReference>
<evidence type="ECO:0000256" key="8">
    <source>
        <dbReference type="ARBA" id="ARBA00022741"/>
    </source>
</evidence>
<dbReference type="AlphaFoldDB" id="A0A8J3E740"/>
<dbReference type="Gene3D" id="1.20.970.10">
    <property type="entry name" value="Transferase, Pyrimidine Nucleoside Phosphorylase, Chain C"/>
    <property type="match status" value="1"/>
</dbReference>
<dbReference type="Pfam" id="PF00591">
    <property type="entry name" value="Glycos_transf_3"/>
    <property type="match status" value="1"/>
</dbReference>
<keyword evidence="8 12" id="KW-0547">Nucleotide-binding</keyword>
<dbReference type="InterPro" id="IPR017872">
    <property type="entry name" value="Pyrmidine_PPase_CS"/>
</dbReference>
<dbReference type="InterPro" id="IPR017459">
    <property type="entry name" value="Glycosyl_Trfase_fam3_N_dom"/>
</dbReference>
<dbReference type="GO" id="GO:0006206">
    <property type="term" value="P:pyrimidine nucleobase metabolic process"/>
    <property type="evidence" value="ECO:0007669"/>
    <property type="project" value="InterPro"/>
</dbReference>
<evidence type="ECO:0000259" key="13">
    <source>
        <dbReference type="SMART" id="SM00072"/>
    </source>
</evidence>
<comment type="similarity">
    <text evidence="5">In the C-terminal section; belongs to the thymidine/pyrimidine-nucleoside phosphorylase family. Type 2 subfamily.</text>
</comment>
<evidence type="ECO:0000256" key="7">
    <source>
        <dbReference type="ARBA" id="ARBA00022679"/>
    </source>
</evidence>
<feature type="domain" description="Guanylate kinase/L-type calcium channel beta subunit" evidence="13">
    <location>
        <begin position="3"/>
        <end position="182"/>
    </location>
</feature>
<evidence type="ECO:0000256" key="10">
    <source>
        <dbReference type="ARBA" id="ARBA00048550"/>
    </source>
</evidence>
<name>A0A8J3E740_9PROT</name>
<dbReference type="InterPro" id="IPR035902">
    <property type="entry name" value="Nuc_phospho_transferase"/>
</dbReference>
<evidence type="ECO:0000256" key="11">
    <source>
        <dbReference type="HAMAP-Rule" id="MF_00703"/>
    </source>
</evidence>
<dbReference type="Pfam" id="PF02885">
    <property type="entry name" value="Glycos_trans_3N"/>
    <property type="match status" value="1"/>
</dbReference>
<dbReference type="Gene3D" id="3.40.1030.10">
    <property type="entry name" value="Nucleoside phosphorylase/phosphoribosyltransferase catalytic domain"/>
    <property type="match status" value="1"/>
</dbReference>
<comment type="pathway">
    <text evidence="3 12">Metabolic intermediate biosynthesis; 5-phospho-alpha-D-ribose 1-diphosphate biosynthesis; 5-phospho-alpha-D-ribose 1-diphosphate from D-ribose 5-phosphate (route II): step 3/3.</text>
</comment>
<evidence type="ECO:0000256" key="4">
    <source>
        <dbReference type="ARBA" id="ARBA00005935"/>
    </source>
</evidence>
<dbReference type="GO" id="GO:0006213">
    <property type="term" value="P:pyrimidine nucleoside metabolic process"/>
    <property type="evidence" value="ECO:0007669"/>
    <property type="project" value="InterPro"/>
</dbReference>
<evidence type="ECO:0000256" key="9">
    <source>
        <dbReference type="ARBA" id="ARBA00022840"/>
    </source>
</evidence>
<evidence type="ECO:0000256" key="5">
    <source>
        <dbReference type="ARBA" id="ARBA00008689"/>
    </source>
</evidence>
<dbReference type="InterPro" id="IPR036566">
    <property type="entry name" value="PYNP-like_C_sf"/>
</dbReference>
<gene>
    <name evidence="12" type="primary">phnN</name>
    <name evidence="15" type="ORF">GCM10011611_66710</name>
</gene>
<dbReference type="InterPro" id="IPR000312">
    <property type="entry name" value="Glycosyl_Trfase_fam3"/>
</dbReference>
<evidence type="ECO:0000256" key="1">
    <source>
        <dbReference type="ARBA" id="ARBA00000373"/>
    </source>
</evidence>
<dbReference type="NCBIfam" id="TIGR02322">
    <property type="entry name" value="phosphon_PhnN"/>
    <property type="match status" value="1"/>
</dbReference>
<comment type="catalytic activity">
    <reaction evidence="10 11">
        <text>thymidine + phosphate = 2-deoxy-alpha-D-ribose 1-phosphate + thymine</text>
        <dbReference type="Rhea" id="RHEA:16037"/>
        <dbReference type="ChEBI" id="CHEBI:17748"/>
        <dbReference type="ChEBI" id="CHEBI:17821"/>
        <dbReference type="ChEBI" id="CHEBI:43474"/>
        <dbReference type="ChEBI" id="CHEBI:57259"/>
        <dbReference type="EC" id="2.4.2.4"/>
    </reaction>
</comment>
<comment type="caution">
    <text evidence="12">Lacks conserved residue(s) required for the propagation of feature annotation.</text>
</comment>
<dbReference type="GO" id="GO:0005524">
    <property type="term" value="F:ATP binding"/>
    <property type="evidence" value="ECO:0007669"/>
    <property type="project" value="UniProtKB-KW"/>
</dbReference>
<dbReference type="Gene3D" id="3.40.50.300">
    <property type="entry name" value="P-loop containing nucleotide triphosphate hydrolases"/>
    <property type="match status" value="1"/>
</dbReference>
<dbReference type="GO" id="GO:0005829">
    <property type="term" value="C:cytosol"/>
    <property type="evidence" value="ECO:0007669"/>
    <property type="project" value="TreeGrafter"/>
</dbReference>
<proteinExistence type="inferred from homology"/>
<dbReference type="EC" id="2.4.2.4" evidence="11"/>
<dbReference type="SMART" id="SM00072">
    <property type="entry name" value="GuKc"/>
    <property type="match status" value="1"/>
</dbReference>
<dbReference type="Gene3D" id="3.90.1170.30">
    <property type="entry name" value="Pyrimidine nucleoside phosphorylase-like, C-terminal domain"/>
    <property type="match status" value="1"/>
</dbReference>
<dbReference type="NCBIfam" id="NF003338">
    <property type="entry name" value="PRK04350.1"/>
    <property type="match status" value="1"/>
</dbReference>
<comment type="similarity">
    <text evidence="11">Belongs to the thymidine/pyrimidine-nucleoside phosphorylase family. Type 2 subfamily.</text>
</comment>
<organism evidence="15 16">
    <name type="scientific">Aliidongia dinghuensis</name>
    <dbReference type="NCBI Taxonomy" id="1867774"/>
    <lineage>
        <taxon>Bacteria</taxon>
        <taxon>Pseudomonadati</taxon>
        <taxon>Pseudomonadota</taxon>
        <taxon>Alphaproteobacteria</taxon>
        <taxon>Rhodospirillales</taxon>
        <taxon>Dongiaceae</taxon>
        <taxon>Aliidongia</taxon>
    </lineage>
</organism>
<accession>A0A8J3E740</accession>
<dbReference type="Proteomes" id="UP000646365">
    <property type="component" value="Unassembled WGS sequence"/>
</dbReference>
<keyword evidence="16" id="KW-1185">Reference proteome</keyword>
<dbReference type="EC" id="2.7.4.23" evidence="12"/>
<comment type="function">
    <text evidence="2 12">Catalyzes the phosphorylation of ribose 1,5-bisphosphate to 5-phospho-D-ribosyl alpha-1-diphosphate (PRPP).</text>
</comment>
<dbReference type="InterPro" id="IPR000053">
    <property type="entry name" value="Thymidine/pyrmidine_PPase"/>
</dbReference>
<comment type="caution">
    <text evidence="15">The sequence shown here is derived from an EMBL/GenBank/DDBJ whole genome shotgun (WGS) entry which is preliminary data.</text>
</comment>
<dbReference type="InterPro" id="IPR013102">
    <property type="entry name" value="PYNP_C"/>
</dbReference>
<sequence length="683" mass="72855">MPRGIFFLVVGASGVGKDTLIARALGELAPTGRYVPVRRVITREAGPGEDHEPVSIAEYERRLATNAFIHAWDAHGLRYGLPRAIENDLAAGRNVVANGSRASVAALADRVHPLVVIEITAPKEVLRARILERGRETVAEVEARLAREVAPLPARVDLIRVANDSTVEEGTERLIAALEAASARMALRRLPIRAGRDNIAYLPANSTAVASSSYLDAGRMDLVGSGRSIRANVNLAEPDWQLAPGEIGLSLEAFDRLGLPEGTPVNIRRTPSPDSRDLLRRKIAGQRLSTEAYETIFRDIVEDRYPESEVAAFLLKAIQELDDEEVVAVARARCRFMPRIDWSAPIVVDKHSLGGIPGSRITLIVVPIVAAHGLLIPKTSSRAITSASGTADVMEACARVDLTPDDVRRVVLETGGCIAWNGRLNHSPLDDIVNAITRPLGLDSNRWSVASILSKKWTAGSTHVVVDMPYGPRAKLKSLAEALELGRLFELVGQGLGLTVRAIPTDGSAAVGRGLGVALELRDVGLVLRNDPAAPQDLREKALRFVGEILSFAPDVGNRITGRRRAEEILSSGAAAAKFEEIRAAQGLIEPIRPGRLSHVVRATTPGVVLDIDSWHVTGIARRAGAPADKTAGVDLAASKGDLVDIGAPLYTIHAAAVAELEAAAALATRNTGFTVGDARASA</sequence>
<evidence type="ECO:0000313" key="15">
    <source>
        <dbReference type="EMBL" id="GGF50939.1"/>
    </source>
</evidence>
<dbReference type="PANTHER" id="PTHR10515:SF0">
    <property type="entry name" value="THYMIDINE PHOSPHORYLASE"/>
    <property type="match status" value="1"/>
</dbReference>
<dbReference type="GO" id="GO:0009032">
    <property type="term" value="F:thymidine phosphorylase activity"/>
    <property type="evidence" value="ECO:0007669"/>
    <property type="project" value="UniProtKB-UniRule"/>
</dbReference>
<dbReference type="Pfam" id="PF07831">
    <property type="entry name" value="PYNP_C"/>
    <property type="match status" value="1"/>
</dbReference>
<reference evidence="15" key="1">
    <citation type="journal article" date="2014" name="Int. J. Syst. Evol. Microbiol.">
        <title>Complete genome sequence of Corynebacterium casei LMG S-19264T (=DSM 44701T), isolated from a smear-ripened cheese.</title>
        <authorList>
            <consortium name="US DOE Joint Genome Institute (JGI-PGF)"/>
            <person name="Walter F."/>
            <person name="Albersmeier A."/>
            <person name="Kalinowski J."/>
            <person name="Ruckert C."/>
        </authorList>
    </citation>
    <scope>NUCLEOTIDE SEQUENCE</scope>
    <source>
        <strain evidence="15">CGMCC 1.15725</strain>
    </source>
</reference>
<feature type="domain" description="Pyrimidine nucleoside phosphorylase C-terminal" evidence="14">
    <location>
        <begin position="608"/>
        <end position="675"/>
    </location>
</feature>
<dbReference type="GO" id="GO:0004645">
    <property type="term" value="F:1,4-alpha-oligoglucan phosphorylase activity"/>
    <property type="evidence" value="ECO:0007669"/>
    <property type="project" value="InterPro"/>
</dbReference>
<dbReference type="SMART" id="SM00941">
    <property type="entry name" value="PYNP_C"/>
    <property type="match status" value="1"/>
</dbReference>
<comment type="similarity">
    <text evidence="12">Belongs to the ribose 1,5-bisphosphokinase family.</text>
</comment>
<dbReference type="InterPro" id="IPR008145">
    <property type="entry name" value="GK/Ca_channel_bsu"/>
</dbReference>
<evidence type="ECO:0000256" key="6">
    <source>
        <dbReference type="ARBA" id="ARBA00022676"/>
    </source>
</evidence>
<dbReference type="NCBIfam" id="TIGR02645">
    <property type="entry name" value="ARCH_P_rylase"/>
    <property type="match status" value="1"/>
</dbReference>
<reference evidence="15" key="2">
    <citation type="submission" date="2020-09" db="EMBL/GenBank/DDBJ databases">
        <authorList>
            <person name="Sun Q."/>
            <person name="Zhou Y."/>
        </authorList>
    </citation>
    <scope>NUCLEOTIDE SEQUENCE</scope>
    <source>
        <strain evidence="15">CGMCC 1.15725</strain>
    </source>
</reference>
<dbReference type="InterPro" id="IPR028579">
    <property type="entry name" value="Thym_Pase_Put"/>
</dbReference>
<dbReference type="PROSITE" id="PS00647">
    <property type="entry name" value="THYMID_PHOSPHORYLASE"/>
    <property type="match status" value="1"/>
</dbReference>
<comment type="similarity">
    <text evidence="4">In the N-terminal section; belongs to the ribose 1,5-bisphosphokinase family.</text>
</comment>
<keyword evidence="6 11" id="KW-0328">Glycosyltransferase</keyword>
<dbReference type="InterPro" id="IPR036320">
    <property type="entry name" value="Glycosyl_Trfase_fam3_N_dom_sf"/>
</dbReference>
<dbReference type="SUPFAM" id="SSF54680">
    <property type="entry name" value="Pyrimidine nucleoside phosphorylase C-terminal domain"/>
    <property type="match status" value="1"/>
</dbReference>
<dbReference type="SUPFAM" id="SSF47648">
    <property type="entry name" value="Nucleoside phosphorylase/phosphoribosyltransferase N-terminal domain"/>
    <property type="match status" value="1"/>
</dbReference>
<dbReference type="InterPro" id="IPR012699">
    <property type="entry name" value="PhnN"/>
</dbReference>
<dbReference type="HAMAP" id="MF_00836">
    <property type="entry name" value="PhnN"/>
    <property type="match status" value="1"/>
</dbReference>
<dbReference type="EMBL" id="BMJQ01000036">
    <property type="protein sequence ID" value="GGF50939.1"/>
    <property type="molecule type" value="Genomic_DNA"/>
</dbReference>
<dbReference type="GO" id="GO:0006015">
    <property type="term" value="P:5-phosphoribose 1-diphosphate biosynthetic process"/>
    <property type="evidence" value="ECO:0007669"/>
    <property type="project" value="UniProtKB-UniRule"/>
</dbReference>
<dbReference type="PANTHER" id="PTHR10515">
    <property type="entry name" value="THYMIDINE PHOSPHORYLASE"/>
    <property type="match status" value="1"/>
</dbReference>
<dbReference type="InterPro" id="IPR013466">
    <property type="entry name" value="Thymidine/AMP_Pase"/>
</dbReference>
<keyword evidence="9 12" id="KW-0067">ATP-binding</keyword>